<name>A0ACB9NDU6_BAUVA</name>
<gene>
    <name evidence="1" type="ORF">L6164_018728</name>
</gene>
<dbReference type="Proteomes" id="UP000828941">
    <property type="component" value="Chromosome 7"/>
</dbReference>
<sequence>MLGCCLFGWWKSSKCKKVIKKAQCRLKLLKSKRNAIVRQSREDVAELIKNGHEQTALNRVEQLIKDESLAAAYELLDQFCEFILVNLSYIRKHKDCPNDINEAVSSLIFASARFGDLPELRIIRKLFGERYGQRFATTAVELSHGNLVNHQLKEKLSVKSVTDDQKYRVVDEIARDYSIHPEILALDYYPGWQLVQVKEKSERQVVNKDPQINQMVAVSDMSPPEVEEIERDVTYDDSSTKNSLSKSSDTAIISTVQQYPPFFMVSPLQKKEEKVENCAKLNPLTTVSGLEERGERPVLSLSIECLPPFPKEKVVFHDDIEEYQFFVSKDGACQDQRLFKFRSSGLSSREKIELDWDQSVMYEEESPSEKSCTGNSRKSRREPEKISRRRSASLENQGIMDIGCKVYYQKPCRRYQKPLAQGIPQSSYAQKRLKRNSSSEMERNSESCKRTSFDSKICDVRLDYPSYICVCDNKDCVEALSGKPKRGTRAVLGFHKHIQQEILSGQCYYCQSMGNGELNEVVEFVSIPRTPNRRNHNGAAVYNVFAYPDCQTDEKEKETKADISESLGSFADSNDSCTRTASSLKRIGTAAPYSRAITLPPERPKGNKDKMLRSTSCPSPHPRHVHPKLPDYDDIAARFTALKRERLQNICIPEEKH</sequence>
<evidence type="ECO:0000313" key="2">
    <source>
        <dbReference type="Proteomes" id="UP000828941"/>
    </source>
</evidence>
<proteinExistence type="predicted"/>
<reference evidence="1 2" key="1">
    <citation type="journal article" date="2022" name="DNA Res.">
        <title>Chromosomal-level genome assembly of the orchid tree Bauhinia variegata (Leguminosae; Cercidoideae) supports the allotetraploid origin hypothesis of Bauhinia.</title>
        <authorList>
            <person name="Zhong Y."/>
            <person name="Chen Y."/>
            <person name="Zheng D."/>
            <person name="Pang J."/>
            <person name="Liu Y."/>
            <person name="Luo S."/>
            <person name="Meng S."/>
            <person name="Qian L."/>
            <person name="Wei D."/>
            <person name="Dai S."/>
            <person name="Zhou R."/>
        </authorList>
    </citation>
    <scope>NUCLEOTIDE SEQUENCE [LARGE SCALE GENOMIC DNA]</scope>
    <source>
        <strain evidence="1">BV-YZ2020</strain>
    </source>
</reference>
<accession>A0ACB9NDU6</accession>
<protein>
    <submittedName>
        <fullName evidence="1">Uncharacterized protein</fullName>
    </submittedName>
</protein>
<organism evidence="1 2">
    <name type="scientific">Bauhinia variegata</name>
    <name type="common">Purple orchid tree</name>
    <name type="synonym">Phanera variegata</name>
    <dbReference type="NCBI Taxonomy" id="167791"/>
    <lineage>
        <taxon>Eukaryota</taxon>
        <taxon>Viridiplantae</taxon>
        <taxon>Streptophyta</taxon>
        <taxon>Embryophyta</taxon>
        <taxon>Tracheophyta</taxon>
        <taxon>Spermatophyta</taxon>
        <taxon>Magnoliopsida</taxon>
        <taxon>eudicotyledons</taxon>
        <taxon>Gunneridae</taxon>
        <taxon>Pentapetalae</taxon>
        <taxon>rosids</taxon>
        <taxon>fabids</taxon>
        <taxon>Fabales</taxon>
        <taxon>Fabaceae</taxon>
        <taxon>Cercidoideae</taxon>
        <taxon>Cercideae</taxon>
        <taxon>Bauhiniinae</taxon>
        <taxon>Bauhinia</taxon>
    </lineage>
</organism>
<evidence type="ECO:0000313" key="1">
    <source>
        <dbReference type="EMBL" id="KAI4333984.1"/>
    </source>
</evidence>
<dbReference type="EMBL" id="CM039432">
    <property type="protein sequence ID" value="KAI4333984.1"/>
    <property type="molecule type" value="Genomic_DNA"/>
</dbReference>
<keyword evidence="2" id="KW-1185">Reference proteome</keyword>
<comment type="caution">
    <text evidence="1">The sequence shown here is derived from an EMBL/GenBank/DDBJ whole genome shotgun (WGS) entry which is preliminary data.</text>
</comment>